<evidence type="ECO:0000313" key="1">
    <source>
        <dbReference type="EMBL" id="KAG7627061.1"/>
    </source>
</evidence>
<protein>
    <submittedName>
        <fullName evidence="1">Uncharacterized protein</fullName>
    </submittedName>
</protein>
<reference evidence="1 2" key="1">
    <citation type="submission" date="2020-12" db="EMBL/GenBank/DDBJ databases">
        <title>Concerted genomic and epigenomic changes stabilize Arabidopsis allopolyploids.</title>
        <authorList>
            <person name="Chen Z."/>
        </authorList>
    </citation>
    <scope>NUCLEOTIDE SEQUENCE [LARGE SCALE GENOMIC DNA]</scope>
    <source>
        <strain evidence="1">Allo738</strain>
        <tissue evidence="1">Leaf</tissue>
    </source>
</reference>
<evidence type="ECO:0000313" key="2">
    <source>
        <dbReference type="Proteomes" id="UP000694240"/>
    </source>
</evidence>
<name>A0A8T2F629_9BRAS</name>
<dbReference type="Proteomes" id="UP000694240">
    <property type="component" value="Chromosome 3"/>
</dbReference>
<gene>
    <name evidence="1" type="ORF">ISN45_At03g031830</name>
</gene>
<keyword evidence="2" id="KW-1185">Reference proteome</keyword>
<proteinExistence type="predicted"/>
<dbReference type="AlphaFoldDB" id="A0A8T2F629"/>
<sequence>MTIETHCSKTFSGIGRAFARRCRERSPPRRYSPKGYLLWLHGFSWFLPYYPKNFMTTLPSSLLISGANSPPNLLAFLLVYPSSPLPLKSRLAPPCSSMDGSSASTSELCLEASNHG</sequence>
<comment type="caution">
    <text evidence="1">The sequence shown here is derived from an EMBL/GenBank/DDBJ whole genome shotgun (WGS) entry which is preliminary data.</text>
</comment>
<dbReference type="EMBL" id="JAEFBK010000003">
    <property type="protein sequence ID" value="KAG7627061.1"/>
    <property type="molecule type" value="Genomic_DNA"/>
</dbReference>
<accession>A0A8T2F629</accession>
<organism evidence="1 2">
    <name type="scientific">Arabidopsis thaliana x Arabidopsis arenosa</name>
    <dbReference type="NCBI Taxonomy" id="1240361"/>
    <lineage>
        <taxon>Eukaryota</taxon>
        <taxon>Viridiplantae</taxon>
        <taxon>Streptophyta</taxon>
        <taxon>Embryophyta</taxon>
        <taxon>Tracheophyta</taxon>
        <taxon>Spermatophyta</taxon>
        <taxon>Magnoliopsida</taxon>
        <taxon>eudicotyledons</taxon>
        <taxon>Gunneridae</taxon>
        <taxon>Pentapetalae</taxon>
        <taxon>rosids</taxon>
        <taxon>malvids</taxon>
        <taxon>Brassicales</taxon>
        <taxon>Brassicaceae</taxon>
        <taxon>Camelineae</taxon>
        <taxon>Arabidopsis</taxon>
    </lineage>
</organism>